<evidence type="ECO:0000313" key="1">
    <source>
        <dbReference type="EMBL" id="OAV27667.1"/>
    </source>
</evidence>
<dbReference type="AlphaFoldDB" id="A0AB36DQQ7"/>
<accession>A0AB36DQQ7</accession>
<proteinExistence type="predicted"/>
<dbReference type="RefSeq" id="WP_064602208.1">
    <property type="nucleotide sequence ID" value="NZ_LXHQ01000011.1"/>
</dbReference>
<protein>
    <submittedName>
        <fullName evidence="1">Uncharacterized protein</fullName>
    </submittedName>
</protein>
<organism evidence="1 2">
    <name type="scientific">Moraxella catarrhalis</name>
    <name type="common">Branhamella catarrhalis</name>
    <dbReference type="NCBI Taxonomy" id="480"/>
    <lineage>
        <taxon>Bacteria</taxon>
        <taxon>Pseudomonadati</taxon>
        <taxon>Pseudomonadota</taxon>
        <taxon>Gammaproteobacteria</taxon>
        <taxon>Moraxellales</taxon>
        <taxon>Moraxellaceae</taxon>
        <taxon>Moraxella</taxon>
    </lineage>
</organism>
<evidence type="ECO:0000313" key="2">
    <source>
        <dbReference type="Proteomes" id="UP000078295"/>
    </source>
</evidence>
<sequence length="290" mass="35238">MAIYTIDKLNQDILDKVVEYTVNSVSDIKQKEMEYINKLEYGYDYHINKLNFDFKQSISTLKNHYTKTYDYLISNDLYYQLIMYWYQLTENRLFLSSFFELNQRIYFLTEPNRDCYDWLPNYLKDSWLQAFGGVVLSYSENDINGTMLIGDPYSRWRSFDIYLPNSRKKAKQVIESLVQKIPYAFIDIDIEEIEKQQKHRTKGFPNLRVMIVRVMIDCRKPYEDPKEYDLILMCYYYDHRMFWVKDGDFINGIYEINNPQEMLDEYFLHVFSQVGENYSRFDFSPWAKKI</sequence>
<gene>
    <name evidence="1" type="ORF">AO370_0298</name>
</gene>
<comment type="caution">
    <text evidence="1">The sequence shown here is derived from an EMBL/GenBank/DDBJ whole genome shotgun (WGS) entry which is preliminary data.</text>
</comment>
<dbReference type="EMBL" id="LXHQ01000011">
    <property type="protein sequence ID" value="OAV27667.1"/>
    <property type="molecule type" value="Genomic_DNA"/>
</dbReference>
<reference evidence="1 2" key="1">
    <citation type="journal article" date="2016" name="Genome Biol. Evol.">
        <title>Comparative Genomic Analyses of the Moraxella catarrhalis Serosensitive and Seroresistant Lineages Demonstrate Their Independent Evolution.</title>
        <authorList>
            <person name="Earl J.P."/>
            <person name="de Vries S.P."/>
            <person name="Ahmed A."/>
            <person name="Powell E."/>
            <person name="Schultz M.P."/>
            <person name="Hermans P.W."/>
            <person name="Hill D.J."/>
            <person name="Zhou Z."/>
            <person name="Constantinidou C.I."/>
            <person name="Hu F.Z."/>
            <person name="Bootsma H.J."/>
            <person name="Ehrlich G.D."/>
        </authorList>
    </citation>
    <scope>NUCLEOTIDE SEQUENCE [LARGE SCALE GENOMIC DNA]</scope>
    <source>
        <strain evidence="1 2">F23</strain>
    </source>
</reference>
<name>A0AB36DQQ7_MORCA</name>
<dbReference type="Proteomes" id="UP000078295">
    <property type="component" value="Unassembled WGS sequence"/>
</dbReference>